<dbReference type="AlphaFoldDB" id="A0AAD5XIM9"/>
<sequence length="513" mass="56915">MSSNSAGRQLLTSHLVLLALDLPVLAVLARACSALRAALADPAFKKDWVVRRLHSLSPQRQPPPSLAIAVYSAPWPPRNPLLEQSHDALVSQFPHTLRLRLPRAITADDEAMLLLLKRELALAEPELPLLPTHRDAILAIARCAFWNGLPRVANVFLRDKALCERVSKVCDRVPTPTPRRPGAPLDHQPNPWKPFRRACYVRGHTDILRAMWATTPDVAVWGDPKTTWVADLECALRNHACAPQHRLPVDTMAIVWDIAQQTLPIVKNLTVLVDAASFAGDLASINFLRAHSVSFPATGRTFEGVPDVAPWATSALSGFYGEAVKATDAYVSDDKSFYNEIWLARDRPLAWTTFFAHAATLPEFTGADVYARVVYRIFIAITDQSAKAPLVYQCQIDILKLLLARNPPDSLCAPFIFEAVDTMPQSLNVLKVLALPYWPQTVVASARRAFQEWRRLSTNSNAVRRWARGFGPDLGEHEDHPSRGASATEMRRRTGVLSRLVKEALEAGVHLEG</sequence>
<feature type="chain" id="PRO_5042282070" evidence="1">
    <location>
        <begin position="27"/>
        <end position="513"/>
    </location>
</feature>
<evidence type="ECO:0000313" key="2">
    <source>
        <dbReference type="EMBL" id="KAJ3169726.1"/>
    </source>
</evidence>
<evidence type="ECO:0000256" key="1">
    <source>
        <dbReference type="SAM" id="SignalP"/>
    </source>
</evidence>
<keyword evidence="1" id="KW-0732">Signal</keyword>
<comment type="caution">
    <text evidence="2">The sequence shown here is derived from an EMBL/GenBank/DDBJ whole genome shotgun (WGS) entry which is preliminary data.</text>
</comment>
<evidence type="ECO:0000313" key="3">
    <source>
        <dbReference type="Proteomes" id="UP001212152"/>
    </source>
</evidence>
<name>A0AAD5XIM9_9FUNG</name>
<keyword evidence="3" id="KW-1185">Reference proteome</keyword>
<gene>
    <name evidence="2" type="ORF">HDU87_000560</name>
</gene>
<organism evidence="2 3">
    <name type="scientific">Geranomyces variabilis</name>
    <dbReference type="NCBI Taxonomy" id="109894"/>
    <lineage>
        <taxon>Eukaryota</taxon>
        <taxon>Fungi</taxon>
        <taxon>Fungi incertae sedis</taxon>
        <taxon>Chytridiomycota</taxon>
        <taxon>Chytridiomycota incertae sedis</taxon>
        <taxon>Chytridiomycetes</taxon>
        <taxon>Spizellomycetales</taxon>
        <taxon>Powellomycetaceae</taxon>
        <taxon>Geranomyces</taxon>
    </lineage>
</organism>
<feature type="signal peptide" evidence="1">
    <location>
        <begin position="1"/>
        <end position="26"/>
    </location>
</feature>
<reference evidence="2" key="1">
    <citation type="submission" date="2020-05" db="EMBL/GenBank/DDBJ databases">
        <title>Phylogenomic resolution of chytrid fungi.</title>
        <authorList>
            <person name="Stajich J.E."/>
            <person name="Amses K."/>
            <person name="Simmons R."/>
            <person name="Seto K."/>
            <person name="Myers J."/>
            <person name="Bonds A."/>
            <person name="Quandt C.A."/>
            <person name="Barry K."/>
            <person name="Liu P."/>
            <person name="Grigoriev I."/>
            <person name="Longcore J.E."/>
            <person name="James T.Y."/>
        </authorList>
    </citation>
    <scope>NUCLEOTIDE SEQUENCE</scope>
    <source>
        <strain evidence="2">JEL0379</strain>
    </source>
</reference>
<accession>A0AAD5XIM9</accession>
<dbReference type="Proteomes" id="UP001212152">
    <property type="component" value="Unassembled WGS sequence"/>
</dbReference>
<protein>
    <submittedName>
        <fullName evidence="2">Uncharacterized protein</fullName>
    </submittedName>
</protein>
<dbReference type="EMBL" id="JADGJQ010000104">
    <property type="protein sequence ID" value="KAJ3169726.1"/>
    <property type="molecule type" value="Genomic_DNA"/>
</dbReference>
<proteinExistence type="predicted"/>